<comment type="caution">
    <text evidence="1">The sequence shown here is derived from an EMBL/GenBank/DDBJ whole genome shotgun (WGS) entry which is preliminary data.</text>
</comment>
<dbReference type="EMBL" id="CAJZBQ010000016">
    <property type="protein sequence ID" value="CAG9316575.1"/>
    <property type="molecule type" value="Genomic_DNA"/>
</dbReference>
<dbReference type="Proteomes" id="UP001162131">
    <property type="component" value="Unassembled WGS sequence"/>
</dbReference>
<sequence length="343" mass="39820">MFRYFAILSRMRSKKSSVSTEISILIKEIKDSLANANSQGVDSKKKCEEISLLLNSEAANSDSLISEILKSSIAWYLIPDENIFNLLFSLTENYFPKHKRNLLSNLISIEGTSENSQIFSEYQSRKIISEGSSMIEHFSWNELTKIVRFMKRNDYYDYWLLDKITQKFIYNDPSFEPLINYLNLTWTHEPISLELVYNFRQIISKSSLEIPIYNIPQILNLLIKSGAKYNMLNILNLLERVDSISIRKLKTSDQITLLIALVKCRRNQIFVNQEVFDALAEIIKKGIKRHDAECLVIIGKFFAELDYCDVELFKSIKETADKFGEADELLEYLLKTSPEIQVI</sequence>
<name>A0AAU9IZ46_9CILI</name>
<dbReference type="AlphaFoldDB" id="A0AAU9IZ46"/>
<evidence type="ECO:0000313" key="1">
    <source>
        <dbReference type="EMBL" id="CAG9316575.1"/>
    </source>
</evidence>
<proteinExistence type="predicted"/>
<keyword evidence="2" id="KW-1185">Reference proteome</keyword>
<gene>
    <name evidence="1" type="ORF">BSTOLATCC_MIC16683</name>
</gene>
<evidence type="ECO:0000313" key="2">
    <source>
        <dbReference type="Proteomes" id="UP001162131"/>
    </source>
</evidence>
<organism evidence="1 2">
    <name type="scientific">Blepharisma stoltei</name>
    <dbReference type="NCBI Taxonomy" id="1481888"/>
    <lineage>
        <taxon>Eukaryota</taxon>
        <taxon>Sar</taxon>
        <taxon>Alveolata</taxon>
        <taxon>Ciliophora</taxon>
        <taxon>Postciliodesmatophora</taxon>
        <taxon>Heterotrichea</taxon>
        <taxon>Heterotrichida</taxon>
        <taxon>Blepharismidae</taxon>
        <taxon>Blepharisma</taxon>
    </lineage>
</organism>
<reference evidence="1" key="1">
    <citation type="submission" date="2021-09" db="EMBL/GenBank/DDBJ databases">
        <authorList>
            <consortium name="AG Swart"/>
            <person name="Singh M."/>
            <person name="Singh A."/>
            <person name="Seah K."/>
            <person name="Emmerich C."/>
        </authorList>
    </citation>
    <scope>NUCLEOTIDE SEQUENCE</scope>
    <source>
        <strain evidence="1">ATCC30299</strain>
    </source>
</reference>
<accession>A0AAU9IZ46</accession>
<protein>
    <submittedName>
        <fullName evidence="1">Uncharacterized protein</fullName>
    </submittedName>
</protein>